<accession>A0AAW1JKF8</accession>
<sequence>MDLGCIDLGCVSPSDEIKKSNCSSVDTSDSFSSSSKISKNKSPKSSPPSANALKRVTSQIKKPLHRKTSPVNWFPRKKVESYLKRKIKLLQEAGGMNDTLDETLGHTNPHYCRVLREKMALKEAARKVMEARKAAMVEASWCRILQAARIPNKEADSRLIKAEKEVTEAIEAAKAKGVIMYDTPDRPRKHFEIETSSTTGKGSTTHTVKASFETAFEVDKQVAAAVKAAFVRLAHHSSCNKDEYKDLLRKISENPDTQELSESDTGLEIEVGSLDDGSKSERKSRKKSSPQKFTGPKLVNMMLQRLKCLKEDELASLATIVATCGLNAALSEIGSYDMAKDKIEVTSIEHFMHGTARQKHVEAELPSLDKFLVKKMTRLEKEVQEAKNARKAEFKRDGDGKGDSSEHVNGNADDKEKDRDNIPDLGSVLVKHSSKLEKEIEEAKRNQNSSDVKHGGSRQLRQEDIAMPSLDKLLVKHVTKLERAVQEAKNSQKQKENVDVNKTMPLGMGKNENSGQEESLEKILVKPLHRLEREKIKSSQEKDNENWRYLKKQQGKANDIQCESLDKCLIKHVSKLEKAKMDIGTKESFEVKKRETVPKPDSTDGGLDQILVKPKARIEKEKTVVSEQPENGNKSSTMSRREARERELLETWGGMDLGNSMRPHASRLQRDKAAWIKAEEEERHAALKEQQH</sequence>
<dbReference type="PANTHER" id="PTHR36325:SF1">
    <property type="entry name" value="MYOSIN-2 HEAVY CHAIN-LIKE PROTEIN"/>
    <property type="match status" value="1"/>
</dbReference>
<feature type="compositionally biased region" description="Low complexity" evidence="1">
    <location>
        <begin position="20"/>
        <end position="37"/>
    </location>
</feature>
<dbReference type="EMBL" id="JBDFQZ010000007">
    <property type="protein sequence ID" value="KAK9705347.1"/>
    <property type="molecule type" value="Genomic_DNA"/>
</dbReference>
<dbReference type="Proteomes" id="UP001443914">
    <property type="component" value="Unassembled WGS sequence"/>
</dbReference>
<feature type="compositionally biased region" description="Basic and acidic residues" evidence="1">
    <location>
        <begin position="383"/>
        <end position="422"/>
    </location>
</feature>
<feature type="region of interest" description="Disordered" evidence="1">
    <location>
        <begin position="383"/>
        <end position="465"/>
    </location>
</feature>
<feature type="region of interest" description="Disordered" evidence="1">
    <location>
        <begin position="485"/>
        <end position="522"/>
    </location>
</feature>
<feature type="compositionally biased region" description="Polar residues" evidence="1">
    <location>
        <begin position="625"/>
        <end position="638"/>
    </location>
</feature>
<keyword evidence="3" id="KW-1185">Reference proteome</keyword>
<feature type="region of interest" description="Disordered" evidence="1">
    <location>
        <begin position="618"/>
        <end position="643"/>
    </location>
</feature>
<protein>
    <submittedName>
        <fullName evidence="2">Uncharacterized protein</fullName>
    </submittedName>
</protein>
<feature type="region of interest" description="Disordered" evidence="1">
    <location>
        <begin position="13"/>
        <end position="52"/>
    </location>
</feature>
<evidence type="ECO:0000313" key="3">
    <source>
        <dbReference type="Proteomes" id="UP001443914"/>
    </source>
</evidence>
<dbReference type="PANTHER" id="PTHR36325">
    <property type="entry name" value="MYOSIN-2 HEAVY CHAIN-LIKE PROTEIN"/>
    <property type="match status" value="1"/>
</dbReference>
<feature type="compositionally biased region" description="Basic and acidic residues" evidence="1">
    <location>
        <begin position="434"/>
        <end position="445"/>
    </location>
</feature>
<gene>
    <name evidence="2" type="ORF">RND81_07G050000</name>
</gene>
<evidence type="ECO:0000256" key="1">
    <source>
        <dbReference type="SAM" id="MobiDB-lite"/>
    </source>
</evidence>
<reference evidence="2" key="1">
    <citation type="submission" date="2024-03" db="EMBL/GenBank/DDBJ databases">
        <title>WGS assembly of Saponaria officinalis var. Norfolk2.</title>
        <authorList>
            <person name="Jenkins J."/>
            <person name="Shu S."/>
            <person name="Grimwood J."/>
            <person name="Barry K."/>
            <person name="Goodstein D."/>
            <person name="Schmutz J."/>
            <person name="Leebens-Mack J."/>
            <person name="Osbourn A."/>
        </authorList>
    </citation>
    <scope>NUCLEOTIDE SEQUENCE [LARGE SCALE GENOMIC DNA]</scope>
    <source>
        <strain evidence="2">JIC</strain>
    </source>
</reference>
<name>A0AAW1JKF8_SAPOF</name>
<feature type="region of interest" description="Disordered" evidence="1">
    <location>
        <begin position="255"/>
        <end position="294"/>
    </location>
</feature>
<proteinExistence type="predicted"/>
<organism evidence="2 3">
    <name type="scientific">Saponaria officinalis</name>
    <name type="common">Common soapwort</name>
    <name type="synonym">Lychnis saponaria</name>
    <dbReference type="NCBI Taxonomy" id="3572"/>
    <lineage>
        <taxon>Eukaryota</taxon>
        <taxon>Viridiplantae</taxon>
        <taxon>Streptophyta</taxon>
        <taxon>Embryophyta</taxon>
        <taxon>Tracheophyta</taxon>
        <taxon>Spermatophyta</taxon>
        <taxon>Magnoliopsida</taxon>
        <taxon>eudicotyledons</taxon>
        <taxon>Gunneridae</taxon>
        <taxon>Pentapetalae</taxon>
        <taxon>Caryophyllales</taxon>
        <taxon>Caryophyllaceae</taxon>
        <taxon>Caryophylleae</taxon>
        <taxon>Saponaria</taxon>
    </lineage>
</organism>
<dbReference type="AlphaFoldDB" id="A0AAW1JKF8"/>
<comment type="caution">
    <text evidence="2">The sequence shown here is derived from an EMBL/GenBank/DDBJ whole genome shotgun (WGS) entry which is preliminary data.</text>
</comment>
<evidence type="ECO:0000313" key="2">
    <source>
        <dbReference type="EMBL" id="KAK9705347.1"/>
    </source>
</evidence>